<sequence length="508" mass="52599">MMVHRSGLAKAGLVSLGALALASCSTTQGSETASLTATAQQCAAFDASVLGAANATTSWVPAAANLPAFCEVSGTLTPVAGSTIGVVYRLPAQWNGKVLGIGGGGWAGNVTLAAASEGLAKGYATMQTDGGNAGTDVWANSWVAERPESAIDFSHRAIHLMTDRGKRVAASFYGRPHSRAYYNGCSTGGRMGLMEAQRYPADYDAIIAGAPVYTLQTQTSAVFRNQAFAAQNGAGAFTPEDLQLVQSAVLARCDAKDGVADGIVNDPASCDFQPRSLQCTGGKTATCLAPAQVTALQAVYSGRRASDGSWMMLPMHRGGEASWSFFVGTNGSGADPSRGGGLGGVYPIANPGVEWNMLGMTDADYLRVRSSPFAALYEAKNPDLSAFFARGGKLMLWHGESDPGPSPVATLDYVQAVQARNPRAAQQMRYYTLPGVGHCRGGPGADAVDYLAAMDAWVETDTPPATLVGRNGQSGIVRPHCAYPGVARFSGSGDANDPANWTCVARGA</sequence>
<dbReference type="AlphaFoldDB" id="A0A844Z0Q4"/>
<keyword evidence="6" id="KW-0106">Calcium</keyword>
<evidence type="ECO:0000256" key="1">
    <source>
        <dbReference type="ARBA" id="ARBA00006249"/>
    </source>
</evidence>
<dbReference type="Proteomes" id="UP000466966">
    <property type="component" value="Unassembled WGS sequence"/>
</dbReference>
<keyword evidence="3" id="KW-0479">Metal-binding</keyword>
<comment type="caution">
    <text evidence="9">The sequence shown here is derived from an EMBL/GenBank/DDBJ whole genome shotgun (WGS) entry which is preliminary data.</text>
</comment>
<evidence type="ECO:0000256" key="5">
    <source>
        <dbReference type="ARBA" id="ARBA00022801"/>
    </source>
</evidence>
<evidence type="ECO:0000256" key="8">
    <source>
        <dbReference type="SAM" id="SignalP"/>
    </source>
</evidence>
<keyword evidence="5 9" id="KW-0378">Hydrolase</keyword>
<keyword evidence="10" id="KW-1185">Reference proteome</keyword>
<dbReference type="GO" id="GO:0052689">
    <property type="term" value="F:carboxylic ester hydrolase activity"/>
    <property type="evidence" value="ECO:0007669"/>
    <property type="project" value="UniProtKB-KW"/>
</dbReference>
<evidence type="ECO:0000256" key="2">
    <source>
        <dbReference type="ARBA" id="ARBA00022487"/>
    </source>
</evidence>
<dbReference type="OrthoDB" id="7197884at2"/>
<organism evidence="9 10">
    <name type="scientific">Alteraurantiacibacter buctensis</name>
    <dbReference type="NCBI Taxonomy" id="1503981"/>
    <lineage>
        <taxon>Bacteria</taxon>
        <taxon>Pseudomonadati</taxon>
        <taxon>Pseudomonadota</taxon>
        <taxon>Alphaproteobacteria</taxon>
        <taxon>Sphingomonadales</taxon>
        <taxon>Erythrobacteraceae</taxon>
        <taxon>Alteraurantiacibacter</taxon>
    </lineage>
</organism>
<accession>A0A844Z0Q4</accession>
<comment type="similarity">
    <text evidence="1">Belongs to the tannase family.</text>
</comment>
<dbReference type="PANTHER" id="PTHR33938:SF15">
    <property type="entry name" value="FERULOYL ESTERASE B-RELATED"/>
    <property type="match status" value="1"/>
</dbReference>
<dbReference type="GO" id="GO:0046872">
    <property type="term" value="F:metal ion binding"/>
    <property type="evidence" value="ECO:0007669"/>
    <property type="project" value="UniProtKB-KW"/>
</dbReference>
<reference evidence="9 10" key="1">
    <citation type="submission" date="2019-12" db="EMBL/GenBank/DDBJ databases">
        <title>Genomic-based taxomic classification of the family Erythrobacteraceae.</title>
        <authorList>
            <person name="Xu L."/>
        </authorList>
    </citation>
    <scope>NUCLEOTIDE SEQUENCE [LARGE SCALE GENOMIC DNA]</scope>
    <source>
        <strain evidence="9 10">M0322</strain>
    </source>
</reference>
<protein>
    <submittedName>
        <fullName evidence="9">Tannase/feruloyl esterase family alpha/beta hydrolase</fullName>
    </submittedName>
</protein>
<evidence type="ECO:0000256" key="4">
    <source>
        <dbReference type="ARBA" id="ARBA00022729"/>
    </source>
</evidence>
<keyword evidence="2" id="KW-0719">Serine esterase</keyword>
<proteinExistence type="inferred from homology"/>
<dbReference type="PROSITE" id="PS51257">
    <property type="entry name" value="PROKAR_LIPOPROTEIN"/>
    <property type="match status" value="1"/>
</dbReference>
<dbReference type="PANTHER" id="PTHR33938">
    <property type="entry name" value="FERULOYL ESTERASE B-RELATED"/>
    <property type="match status" value="1"/>
</dbReference>
<gene>
    <name evidence="9" type="ORF">GRI99_13095</name>
</gene>
<dbReference type="SUPFAM" id="SSF53474">
    <property type="entry name" value="alpha/beta-Hydrolases"/>
    <property type="match status" value="1"/>
</dbReference>
<evidence type="ECO:0000256" key="6">
    <source>
        <dbReference type="ARBA" id="ARBA00022837"/>
    </source>
</evidence>
<keyword evidence="4 8" id="KW-0732">Signal</keyword>
<dbReference type="InterPro" id="IPR011118">
    <property type="entry name" value="Tannase/feruloyl_esterase"/>
</dbReference>
<evidence type="ECO:0000313" key="9">
    <source>
        <dbReference type="EMBL" id="MXO72561.1"/>
    </source>
</evidence>
<keyword evidence="7" id="KW-1015">Disulfide bond</keyword>
<feature type="signal peptide" evidence="8">
    <location>
        <begin position="1"/>
        <end position="20"/>
    </location>
</feature>
<evidence type="ECO:0000256" key="7">
    <source>
        <dbReference type="ARBA" id="ARBA00023157"/>
    </source>
</evidence>
<feature type="chain" id="PRO_5032799473" evidence="8">
    <location>
        <begin position="21"/>
        <end position="508"/>
    </location>
</feature>
<evidence type="ECO:0000313" key="10">
    <source>
        <dbReference type="Proteomes" id="UP000466966"/>
    </source>
</evidence>
<dbReference type="Pfam" id="PF07519">
    <property type="entry name" value="Tannase"/>
    <property type="match status" value="2"/>
</dbReference>
<evidence type="ECO:0000256" key="3">
    <source>
        <dbReference type="ARBA" id="ARBA00022723"/>
    </source>
</evidence>
<name>A0A844Z0Q4_9SPHN</name>
<dbReference type="EMBL" id="WTYV01000005">
    <property type="protein sequence ID" value="MXO72561.1"/>
    <property type="molecule type" value="Genomic_DNA"/>
</dbReference>
<dbReference type="RefSeq" id="WP_160772489.1">
    <property type="nucleotide sequence ID" value="NZ_WTYV01000005.1"/>
</dbReference>
<dbReference type="InterPro" id="IPR029058">
    <property type="entry name" value="AB_hydrolase_fold"/>
</dbReference>